<sequence>MAKFLLCVLVFALCFVSTQSRPIFIDSRKVYNVVDYGAVGDGLVDDTKVRLMDFAYEVYDMDNYVALYCIAFMDAWKATCKSSMSSPTMHVPQGMTFLLQPLTFNGNCKSNNITVQIDGTIIAPSDPSAWKCPDDKCLIWIEFHDFKGLLIRGSGTINGQGKKWWDLKCKENKRGFVIGGSNNVHIDGLTFEDSPQMHIAFERSEWVKATSLTIQAPKHSPNTDGIHIQHSKNIIIHNTSIGTGDDCISIGDGSSHININNIDCGPGHGISLGKDGKHETVEFVHVKDVSFTGTTNGARIKTWQGGKGYARNITFEHITSIGSARPIIIDQYYCDHKVHKHCGNQESAVRVSNIVYDQIYGTSDKEIAVEFSCSKSVPCDNIIMRNISLHSTEDGTQTSSICQNVRGLRNGDIIPDVPCLNEAENLPIVN</sequence>
<keyword evidence="3" id="KW-0134">Cell wall</keyword>
<dbReference type="InterPro" id="IPR006626">
    <property type="entry name" value="PbH1"/>
</dbReference>
<protein>
    <submittedName>
        <fullName evidence="10">Polygalacturonase</fullName>
    </submittedName>
</protein>
<dbReference type="AlphaFoldDB" id="A0AAW0J576"/>
<evidence type="ECO:0000256" key="7">
    <source>
        <dbReference type="ARBA" id="ARBA00023316"/>
    </source>
</evidence>
<evidence type="ECO:0000256" key="1">
    <source>
        <dbReference type="ARBA" id="ARBA00004191"/>
    </source>
</evidence>
<keyword evidence="4" id="KW-0964">Secreted</keyword>
<comment type="subcellular location">
    <subcellularLocation>
        <location evidence="1">Secreted</location>
        <location evidence="1">Cell wall</location>
    </subcellularLocation>
</comment>
<dbReference type="Proteomes" id="UP000237347">
    <property type="component" value="Unassembled WGS sequence"/>
</dbReference>
<evidence type="ECO:0000313" key="11">
    <source>
        <dbReference type="Proteomes" id="UP000237347"/>
    </source>
</evidence>
<proteinExistence type="inferred from homology"/>
<dbReference type="SMART" id="SM00710">
    <property type="entry name" value="PbH1"/>
    <property type="match status" value="5"/>
</dbReference>
<keyword evidence="9" id="KW-0732">Signal</keyword>
<comment type="similarity">
    <text evidence="2 8">Belongs to the glycosyl hydrolase 28 family.</text>
</comment>
<dbReference type="SUPFAM" id="SSF51126">
    <property type="entry name" value="Pectin lyase-like"/>
    <property type="match status" value="1"/>
</dbReference>
<evidence type="ECO:0000256" key="4">
    <source>
        <dbReference type="ARBA" id="ARBA00022525"/>
    </source>
</evidence>
<feature type="signal peptide" evidence="9">
    <location>
        <begin position="1"/>
        <end position="20"/>
    </location>
</feature>
<reference evidence="10 11" key="1">
    <citation type="journal article" date="2018" name="Sci. Data">
        <title>The draft genome sequence of cork oak.</title>
        <authorList>
            <person name="Ramos A.M."/>
            <person name="Usie A."/>
            <person name="Barbosa P."/>
            <person name="Barros P.M."/>
            <person name="Capote T."/>
            <person name="Chaves I."/>
            <person name="Simoes F."/>
            <person name="Abreu I."/>
            <person name="Carrasquinho I."/>
            <person name="Faro C."/>
            <person name="Guimaraes J.B."/>
            <person name="Mendonca D."/>
            <person name="Nobrega F."/>
            <person name="Rodrigues L."/>
            <person name="Saibo N.J.M."/>
            <person name="Varela M.C."/>
            <person name="Egas C."/>
            <person name="Matos J."/>
            <person name="Miguel C.M."/>
            <person name="Oliveira M.M."/>
            <person name="Ricardo C.P."/>
            <person name="Goncalves S."/>
        </authorList>
    </citation>
    <scope>NUCLEOTIDE SEQUENCE [LARGE SCALE GENOMIC DNA]</scope>
    <source>
        <strain evidence="11">cv. HL8</strain>
    </source>
</reference>
<evidence type="ECO:0000256" key="2">
    <source>
        <dbReference type="ARBA" id="ARBA00008834"/>
    </source>
</evidence>
<organism evidence="10 11">
    <name type="scientific">Quercus suber</name>
    <name type="common">Cork oak</name>
    <dbReference type="NCBI Taxonomy" id="58331"/>
    <lineage>
        <taxon>Eukaryota</taxon>
        <taxon>Viridiplantae</taxon>
        <taxon>Streptophyta</taxon>
        <taxon>Embryophyta</taxon>
        <taxon>Tracheophyta</taxon>
        <taxon>Spermatophyta</taxon>
        <taxon>Magnoliopsida</taxon>
        <taxon>eudicotyledons</taxon>
        <taxon>Gunneridae</taxon>
        <taxon>Pentapetalae</taxon>
        <taxon>rosids</taxon>
        <taxon>fabids</taxon>
        <taxon>Fagales</taxon>
        <taxon>Fagaceae</taxon>
        <taxon>Quercus</taxon>
    </lineage>
</organism>
<dbReference type="InterPro" id="IPR011050">
    <property type="entry name" value="Pectin_lyase_fold/virulence"/>
</dbReference>
<comment type="caution">
    <text evidence="10">The sequence shown here is derived from an EMBL/GenBank/DDBJ whole genome shotgun (WGS) entry which is preliminary data.</text>
</comment>
<dbReference type="Gene3D" id="2.160.20.10">
    <property type="entry name" value="Single-stranded right-handed beta-helix, Pectin lyase-like"/>
    <property type="match status" value="1"/>
</dbReference>
<dbReference type="GO" id="GO:0071555">
    <property type="term" value="P:cell wall organization"/>
    <property type="evidence" value="ECO:0007669"/>
    <property type="project" value="UniProtKB-KW"/>
</dbReference>
<evidence type="ECO:0000256" key="8">
    <source>
        <dbReference type="RuleBase" id="RU361169"/>
    </source>
</evidence>
<dbReference type="PANTHER" id="PTHR31375">
    <property type="match status" value="1"/>
</dbReference>
<evidence type="ECO:0000256" key="3">
    <source>
        <dbReference type="ARBA" id="ARBA00022512"/>
    </source>
</evidence>
<dbReference type="EMBL" id="PKMF04000685">
    <property type="protein sequence ID" value="KAK7821930.1"/>
    <property type="molecule type" value="Genomic_DNA"/>
</dbReference>
<dbReference type="InterPro" id="IPR012334">
    <property type="entry name" value="Pectin_lyas_fold"/>
</dbReference>
<evidence type="ECO:0000256" key="5">
    <source>
        <dbReference type="ARBA" id="ARBA00022801"/>
    </source>
</evidence>
<gene>
    <name evidence="10" type="ORF">CFP56_037214</name>
</gene>
<evidence type="ECO:0000256" key="6">
    <source>
        <dbReference type="ARBA" id="ARBA00023295"/>
    </source>
</evidence>
<dbReference type="InterPro" id="IPR000743">
    <property type="entry name" value="Glyco_hydro_28"/>
</dbReference>
<keyword evidence="5 8" id="KW-0378">Hydrolase</keyword>
<keyword evidence="11" id="KW-1185">Reference proteome</keyword>
<feature type="chain" id="PRO_5043362361" evidence="9">
    <location>
        <begin position="21"/>
        <end position="430"/>
    </location>
</feature>
<evidence type="ECO:0000313" key="10">
    <source>
        <dbReference type="EMBL" id="KAK7821930.1"/>
    </source>
</evidence>
<keyword evidence="6 8" id="KW-0326">Glycosidase</keyword>
<dbReference type="GO" id="GO:0005975">
    <property type="term" value="P:carbohydrate metabolic process"/>
    <property type="evidence" value="ECO:0007669"/>
    <property type="project" value="InterPro"/>
</dbReference>
<keyword evidence="7" id="KW-0961">Cell wall biogenesis/degradation</keyword>
<name>A0AAW0J576_QUESU</name>
<evidence type="ECO:0000256" key="9">
    <source>
        <dbReference type="SAM" id="SignalP"/>
    </source>
</evidence>
<dbReference type="Pfam" id="PF00295">
    <property type="entry name" value="Glyco_hydro_28"/>
    <property type="match status" value="1"/>
</dbReference>
<accession>A0AAW0J576</accession>
<dbReference type="GO" id="GO:0004650">
    <property type="term" value="F:polygalacturonase activity"/>
    <property type="evidence" value="ECO:0007669"/>
    <property type="project" value="InterPro"/>
</dbReference>